<comment type="similarity">
    <text evidence="1">Belongs to the universal ribosomal protein uS10 family.</text>
</comment>
<dbReference type="STRING" id="3760.M5Y217"/>
<dbReference type="EMBL" id="CM007651">
    <property type="protein sequence ID" value="ONI30996.1"/>
    <property type="molecule type" value="Genomic_DNA"/>
</dbReference>
<dbReference type="GO" id="GO:0022627">
    <property type="term" value="C:cytosolic small ribosomal subunit"/>
    <property type="evidence" value="ECO:0000318"/>
    <property type="project" value="GO_Central"/>
</dbReference>
<accession>M5Y217</accession>
<keyword evidence="6" id="KW-1185">Reference proteome</keyword>
<evidence type="ECO:0000313" key="6">
    <source>
        <dbReference type="Proteomes" id="UP000006882"/>
    </source>
</evidence>
<dbReference type="Proteomes" id="UP000006882">
    <property type="component" value="Chromosome G1"/>
</dbReference>
<protein>
    <recommendedName>
        <fullName evidence="4">Small ribosomal subunit protein uS10 domain-containing protein</fullName>
    </recommendedName>
</protein>
<keyword evidence="2" id="KW-0689">Ribosomal protein</keyword>
<feature type="domain" description="Small ribosomal subunit protein uS10" evidence="4">
    <location>
        <begin position="10"/>
        <end position="62"/>
    </location>
</feature>
<dbReference type="eggNOG" id="KOG0900">
    <property type="taxonomic scope" value="Eukaryota"/>
</dbReference>
<evidence type="ECO:0000256" key="2">
    <source>
        <dbReference type="ARBA" id="ARBA00022980"/>
    </source>
</evidence>
<dbReference type="InterPro" id="IPR001848">
    <property type="entry name" value="Ribosomal_uS10"/>
</dbReference>
<dbReference type="SUPFAM" id="SSF54999">
    <property type="entry name" value="Ribosomal protein S10"/>
    <property type="match status" value="1"/>
</dbReference>
<proteinExistence type="inferred from homology"/>
<dbReference type="InterPro" id="IPR036838">
    <property type="entry name" value="Ribosomal_uS10_dom_sf"/>
</dbReference>
<dbReference type="OrthoDB" id="10248551at2759"/>
<dbReference type="AlphaFoldDB" id="M5Y217"/>
<dbReference type="KEGG" id="pper:18789008"/>
<dbReference type="Pfam" id="PF00338">
    <property type="entry name" value="Ribosomal_S10"/>
    <property type="match status" value="1"/>
</dbReference>
<evidence type="ECO:0000259" key="4">
    <source>
        <dbReference type="Pfam" id="PF00338"/>
    </source>
</evidence>
<dbReference type="GO" id="GO:0003735">
    <property type="term" value="F:structural constituent of ribosome"/>
    <property type="evidence" value="ECO:0000318"/>
    <property type="project" value="GO_Central"/>
</dbReference>
<evidence type="ECO:0000256" key="3">
    <source>
        <dbReference type="ARBA" id="ARBA00023274"/>
    </source>
</evidence>
<evidence type="ECO:0000313" key="5">
    <source>
        <dbReference type="EMBL" id="ONI30996.1"/>
    </source>
</evidence>
<gene>
    <name evidence="5" type="ORF">PRUPE_1G287000</name>
</gene>
<sequence length="66" mass="7494">MGGVALRFFITTRKSPCGEGTNTRDRFEMRVHKRVMDLFGTPEVVKHVTNIQMEARVDVEVTIADV</sequence>
<dbReference type="Gene3D" id="3.30.70.600">
    <property type="entry name" value="Ribosomal protein S10 domain"/>
    <property type="match status" value="1"/>
</dbReference>
<dbReference type="Gramene" id="ONI30996">
    <property type="protein sequence ID" value="ONI30996"/>
    <property type="gene ID" value="PRUPE_1G287000"/>
</dbReference>
<name>M5Y217_PRUPE</name>
<dbReference type="InterPro" id="IPR027486">
    <property type="entry name" value="Ribosomal_uS10_dom"/>
</dbReference>
<dbReference type="PANTHER" id="PTHR11700">
    <property type="entry name" value="30S RIBOSOMAL PROTEIN S10 FAMILY MEMBER"/>
    <property type="match status" value="1"/>
</dbReference>
<keyword evidence="3" id="KW-0687">Ribonucleoprotein</keyword>
<dbReference type="HOGENOM" id="CLU_122625_0_2_1"/>
<organism evidence="5 6">
    <name type="scientific">Prunus persica</name>
    <name type="common">Peach</name>
    <name type="synonym">Amygdalus persica</name>
    <dbReference type="NCBI Taxonomy" id="3760"/>
    <lineage>
        <taxon>Eukaryota</taxon>
        <taxon>Viridiplantae</taxon>
        <taxon>Streptophyta</taxon>
        <taxon>Embryophyta</taxon>
        <taxon>Tracheophyta</taxon>
        <taxon>Spermatophyta</taxon>
        <taxon>Magnoliopsida</taxon>
        <taxon>eudicotyledons</taxon>
        <taxon>Gunneridae</taxon>
        <taxon>Pentapetalae</taxon>
        <taxon>rosids</taxon>
        <taxon>fabids</taxon>
        <taxon>Rosales</taxon>
        <taxon>Rosaceae</taxon>
        <taxon>Amygdaloideae</taxon>
        <taxon>Amygdaleae</taxon>
        <taxon>Prunus</taxon>
    </lineage>
</organism>
<reference evidence="5 6" key="1">
    <citation type="journal article" date="2013" name="Nat. Genet.">
        <title>The high-quality draft genome of peach (Prunus persica) identifies unique patterns of genetic diversity, domestication and genome evolution.</title>
        <authorList>
            <consortium name="International Peach Genome Initiative"/>
            <person name="Verde I."/>
            <person name="Abbott A.G."/>
            <person name="Scalabrin S."/>
            <person name="Jung S."/>
            <person name="Shu S."/>
            <person name="Marroni F."/>
            <person name="Zhebentyayeva T."/>
            <person name="Dettori M.T."/>
            <person name="Grimwood J."/>
            <person name="Cattonaro F."/>
            <person name="Zuccolo A."/>
            <person name="Rossini L."/>
            <person name="Jenkins J."/>
            <person name="Vendramin E."/>
            <person name="Meisel L.A."/>
            <person name="Decroocq V."/>
            <person name="Sosinski B."/>
            <person name="Prochnik S."/>
            <person name="Mitros T."/>
            <person name="Policriti A."/>
            <person name="Cipriani G."/>
            <person name="Dondini L."/>
            <person name="Ficklin S."/>
            <person name="Goodstein D.M."/>
            <person name="Xuan P."/>
            <person name="Del Fabbro C."/>
            <person name="Aramini V."/>
            <person name="Copetti D."/>
            <person name="Gonzalez S."/>
            <person name="Horner D.S."/>
            <person name="Falchi R."/>
            <person name="Lucas S."/>
            <person name="Mica E."/>
            <person name="Maldonado J."/>
            <person name="Lazzari B."/>
            <person name="Bielenberg D."/>
            <person name="Pirona R."/>
            <person name="Miculan M."/>
            <person name="Barakat A."/>
            <person name="Testolin R."/>
            <person name="Stella A."/>
            <person name="Tartarini S."/>
            <person name="Tonutti P."/>
            <person name="Arus P."/>
            <person name="Orellana A."/>
            <person name="Wells C."/>
            <person name="Main D."/>
            <person name="Vizzotto G."/>
            <person name="Silva H."/>
            <person name="Salamini F."/>
            <person name="Schmutz J."/>
            <person name="Morgante M."/>
            <person name="Rokhsar D.S."/>
        </authorList>
    </citation>
    <scope>NUCLEOTIDE SEQUENCE [LARGE SCALE GENOMIC DNA]</scope>
    <source>
        <strain evidence="6">cv. Nemared</strain>
    </source>
</reference>
<evidence type="ECO:0000256" key="1">
    <source>
        <dbReference type="ARBA" id="ARBA00007102"/>
    </source>
</evidence>
<dbReference type="GO" id="GO:0006412">
    <property type="term" value="P:translation"/>
    <property type="evidence" value="ECO:0007669"/>
    <property type="project" value="InterPro"/>
</dbReference>